<accession>A0A0N1MSY9</accession>
<dbReference type="EMBL" id="LHPH01000010">
    <property type="protein sequence ID" value="KPH63160.1"/>
    <property type="molecule type" value="Genomic_DNA"/>
</dbReference>
<dbReference type="STRING" id="187330.AMS58_15210"/>
<organism evidence="2 3">
    <name type="scientific">Pseudoalteromonas porphyrae</name>
    <dbReference type="NCBI Taxonomy" id="187330"/>
    <lineage>
        <taxon>Bacteria</taxon>
        <taxon>Pseudomonadati</taxon>
        <taxon>Pseudomonadota</taxon>
        <taxon>Gammaproteobacteria</taxon>
        <taxon>Alteromonadales</taxon>
        <taxon>Pseudoalteromonadaceae</taxon>
        <taxon>Pseudoalteromonas</taxon>
    </lineage>
</organism>
<name>A0A0N1MSY9_9GAMM</name>
<dbReference type="Proteomes" id="UP000037848">
    <property type="component" value="Unassembled WGS sequence"/>
</dbReference>
<feature type="transmembrane region" description="Helical" evidence="1">
    <location>
        <begin position="6"/>
        <end position="25"/>
    </location>
</feature>
<keyword evidence="1" id="KW-1133">Transmembrane helix</keyword>
<dbReference type="RefSeq" id="WP_054205889.1">
    <property type="nucleotide sequence ID" value="NZ_LHPH01000010.1"/>
</dbReference>
<evidence type="ECO:0000313" key="2">
    <source>
        <dbReference type="EMBL" id="KPH63160.1"/>
    </source>
</evidence>
<reference evidence="2 3" key="1">
    <citation type="submission" date="2015-08" db="EMBL/GenBank/DDBJ databases">
        <title>Draft Genome Sequence of Pseudoalteromonas porphyrae UCD-SED14.</title>
        <authorList>
            <person name="Coil D.A."/>
            <person name="Jospin G."/>
            <person name="Lee R.D."/>
            <person name="Eisen J.A."/>
        </authorList>
    </citation>
    <scope>NUCLEOTIDE SEQUENCE [LARGE SCALE GENOMIC DNA]</scope>
    <source>
        <strain evidence="2 3">UCD-SED14</strain>
    </source>
</reference>
<keyword evidence="3" id="KW-1185">Reference proteome</keyword>
<evidence type="ECO:0000313" key="3">
    <source>
        <dbReference type="Proteomes" id="UP000037848"/>
    </source>
</evidence>
<keyword evidence="1" id="KW-0812">Transmembrane</keyword>
<sequence length="199" mass="23171">MRNQELTKILFIPILIAIFLAFFFIESYKEKEKCRLTLANLNSFFELSNSPVKKGANIISDGSYFVFKTAGGNSLMYYLLVEKKNRFELHEFFQFGGWKSQNLEVGEGRLIFDKLRALSTEPASESKLFHSSCAVTEYRDENSKVLKYTNESHPVSVKIINEIFSKRESVFNQEEHLFRMKDSQINYLNKDVFAELGER</sequence>
<comment type="caution">
    <text evidence="2">The sequence shown here is derived from an EMBL/GenBank/DDBJ whole genome shotgun (WGS) entry which is preliminary data.</text>
</comment>
<keyword evidence="1" id="KW-0472">Membrane</keyword>
<dbReference type="PATRIC" id="fig|187330.3.peg.4275"/>
<gene>
    <name evidence="2" type="ORF">ADS77_10790</name>
</gene>
<dbReference type="AlphaFoldDB" id="A0A0N1MSY9"/>
<proteinExistence type="predicted"/>
<evidence type="ECO:0000256" key="1">
    <source>
        <dbReference type="SAM" id="Phobius"/>
    </source>
</evidence>
<protein>
    <submittedName>
        <fullName evidence="2">Uncharacterized protein</fullName>
    </submittedName>
</protein>